<keyword evidence="3" id="KW-1185">Reference proteome</keyword>
<sequence length="126" mass="14720">MNQKNWQKLPLILEEISYKRFTILDNIDISYQLKQIYGDGIKVNTFSNKQEAPIILGSDEDGDNFDENDDNDNDEDAAEENEDEDTNRNISKQNSKQNKKQNNKHIERNETNLGMIKVQIEEVMKI</sequence>
<proteinExistence type="predicted"/>
<dbReference type="HOGENOM" id="CLU_2008538_0_0_1"/>
<dbReference type="KEGG" id="tet:TTHERM_01613750"/>
<organism evidence="2 3">
    <name type="scientific">Tetrahymena thermophila (strain SB210)</name>
    <dbReference type="NCBI Taxonomy" id="312017"/>
    <lineage>
        <taxon>Eukaryota</taxon>
        <taxon>Sar</taxon>
        <taxon>Alveolata</taxon>
        <taxon>Ciliophora</taxon>
        <taxon>Intramacronucleata</taxon>
        <taxon>Oligohymenophorea</taxon>
        <taxon>Hymenostomatida</taxon>
        <taxon>Tetrahymenina</taxon>
        <taxon>Tetrahymenidae</taxon>
        <taxon>Tetrahymena</taxon>
    </lineage>
</organism>
<dbReference type="GeneID" id="7824532"/>
<name>Q228A9_TETTS</name>
<reference evidence="3" key="1">
    <citation type="journal article" date="2006" name="PLoS Biol.">
        <title>Macronuclear genome sequence of the ciliate Tetrahymena thermophila, a model eukaryote.</title>
        <authorList>
            <person name="Eisen J.A."/>
            <person name="Coyne R.S."/>
            <person name="Wu M."/>
            <person name="Wu D."/>
            <person name="Thiagarajan M."/>
            <person name="Wortman J.R."/>
            <person name="Badger J.H."/>
            <person name="Ren Q."/>
            <person name="Amedeo P."/>
            <person name="Jones K.M."/>
            <person name="Tallon L.J."/>
            <person name="Delcher A.L."/>
            <person name="Salzberg S.L."/>
            <person name="Silva J.C."/>
            <person name="Haas B.J."/>
            <person name="Majoros W.H."/>
            <person name="Farzad M."/>
            <person name="Carlton J.M."/>
            <person name="Smith R.K. Jr."/>
            <person name="Garg J."/>
            <person name="Pearlman R.E."/>
            <person name="Karrer K.M."/>
            <person name="Sun L."/>
            <person name="Manning G."/>
            <person name="Elde N.C."/>
            <person name="Turkewitz A.P."/>
            <person name="Asai D.J."/>
            <person name="Wilkes D.E."/>
            <person name="Wang Y."/>
            <person name="Cai H."/>
            <person name="Collins K."/>
            <person name="Stewart B.A."/>
            <person name="Lee S.R."/>
            <person name="Wilamowska K."/>
            <person name="Weinberg Z."/>
            <person name="Ruzzo W.L."/>
            <person name="Wloga D."/>
            <person name="Gaertig J."/>
            <person name="Frankel J."/>
            <person name="Tsao C.-C."/>
            <person name="Gorovsky M.A."/>
            <person name="Keeling P.J."/>
            <person name="Waller R.F."/>
            <person name="Patron N.J."/>
            <person name="Cherry J.M."/>
            <person name="Stover N.A."/>
            <person name="Krieger C.J."/>
            <person name="del Toro C."/>
            <person name="Ryder H.F."/>
            <person name="Williamson S.C."/>
            <person name="Barbeau R.A."/>
            <person name="Hamilton E.P."/>
            <person name="Orias E."/>
        </authorList>
    </citation>
    <scope>NUCLEOTIDE SEQUENCE [LARGE SCALE GENOMIC DNA]</scope>
    <source>
        <strain evidence="3">SB210</strain>
    </source>
</reference>
<dbReference type="Proteomes" id="UP000009168">
    <property type="component" value="Unassembled WGS sequence"/>
</dbReference>
<dbReference type="InParanoid" id="Q228A9"/>
<evidence type="ECO:0000313" key="3">
    <source>
        <dbReference type="Proteomes" id="UP000009168"/>
    </source>
</evidence>
<dbReference type="AlphaFoldDB" id="Q228A9"/>
<feature type="compositionally biased region" description="Acidic residues" evidence="1">
    <location>
        <begin position="58"/>
        <end position="85"/>
    </location>
</feature>
<protein>
    <submittedName>
        <fullName evidence="2">Uncharacterized protein</fullName>
    </submittedName>
</protein>
<gene>
    <name evidence="2" type="ORF">TTHERM_01613750</name>
</gene>
<evidence type="ECO:0000313" key="2">
    <source>
        <dbReference type="EMBL" id="EAR81623.2"/>
    </source>
</evidence>
<dbReference type="EMBL" id="GG662738">
    <property type="protein sequence ID" value="EAR81623.2"/>
    <property type="molecule type" value="Genomic_DNA"/>
</dbReference>
<dbReference type="RefSeq" id="XP_001029286.2">
    <property type="nucleotide sequence ID" value="XM_001029286.2"/>
</dbReference>
<accession>Q228A9</accession>
<evidence type="ECO:0000256" key="1">
    <source>
        <dbReference type="SAM" id="MobiDB-lite"/>
    </source>
</evidence>
<feature type="region of interest" description="Disordered" evidence="1">
    <location>
        <begin position="52"/>
        <end position="111"/>
    </location>
</feature>